<organism evidence="2 3">
    <name type="scientific">Hirsutella minnesotensis 3608</name>
    <dbReference type="NCBI Taxonomy" id="1043627"/>
    <lineage>
        <taxon>Eukaryota</taxon>
        <taxon>Fungi</taxon>
        <taxon>Dikarya</taxon>
        <taxon>Ascomycota</taxon>
        <taxon>Pezizomycotina</taxon>
        <taxon>Sordariomycetes</taxon>
        <taxon>Hypocreomycetidae</taxon>
        <taxon>Hypocreales</taxon>
        <taxon>Ophiocordycipitaceae</taxon>
        <taxon>Hirsutella</taxon>
    </lineage>
</organism>
<dbReference type="AlphaFoldDB" id="A0A0F8A6D9"/>
<keyword evidence="3" id="KW-1185">Reference proteome</keyword>
<feature type="chain" id="PRO_5002526516" evidence="1">
    <location>
        <begin position="18"/>
        <end position="297"/>
    </location>
</feature>
<dbReference type="EMBL" id="KQ030509">
    <property type="protein sequence ID" value="KJZ76909.1"/>
    <property type="molecule type" value="Genomic_DNA"/>
</dbReference>
<evidence type="ECO:0000313" key="2">
    <source>
        <dbReference type="EMBL" id="KJZ76909.1"/>
    </source>
</evidence>
<name>A0A0F8A6D9_9HYPO</name>
<keyword evidence="1" id="KW-0732">Signal</keyword>
<protein>
    <submittedName>
        <fullName evidence="2">Uncharacterized protein</fullName>
    </submittedName>
</protein>
<accession>A0A0F8A6D9</accession>
<reference evidence="2 3" key="1">
    <citation type="journal article" date="2014" name="Genome Biol. Evol.">
        <title>Comparative genomics and transcriptomics analyses reveal divergent lifestyle features of nematode endoparasitic fungus Hirsutella minnesotensis.</title>
        <authorList>
            <person name="Lai Y."/>
            <person name="Liu K."/>
            <person name="Zhang X."/>
            <person name="Zhang X."/>
            <person name="Li K."/>
            <person name="Wang N."/>
            <person name="Shu C."/>
            <person name="Wu Y."/>
            <person name="Wang C."/>
            <person name="Bushley K.E."/>
            <person name="Xiang M."/>
            <person name="Liu X."/>
        </authorList>
    </citation>
    <scope>NUCLEOTIDE SEQUENCE [LARGE SCALE GENOMIC DNA]</scope>
    <source>
        <strain evidence="2 3">3608</strain>
    </source>
</reference>
<proteinExistence type="predicted"/>
<sequence length="297" mass="32382">MKHSLLECLVFVAGVSGQATSIVGKALTHYNARQQAILAAVQYDPASPATSQEGKHVPACYSRRIRGFNAWSQTCSDLYFDGGLDMVGRPADVSVFAERAPENLPLVNAGAQVVDITTTKMIRKYSKLTTGWKVTAEATGTVASMPMGGASLAVKVSGEYSSLTEKGEETTDTFTMKYPCPADSVCSVETWTWHIKFQGSCERRKPSVTCQWKTPLCPDESGSIIPICSEETDFIKQQCNDRGVRPCEMAVPVSTKKQVWADRVFLVAPIDSMTPGMKMMDMPLSSMNITVIEPREG</sequence>
<dbReference type="Proteomes" id="UP000054481">
    <property type="component" value="Unassembled WGS sequence"/>
</dbReference>
<dbReference type="OrthoDB" id="4928074at2759"/>
<gene>
    <name evidence="2" type="ORF">HIM_03786</name>
</gene>
<feature type="signal peptide" evidence="1">
    <location>
        <begin position="1"/>
        <end position="17"/>
    </location>
</feature>
<evidence type="ECO:0000256" key="1">
    <source>
        <dbReference type="SAM" id="SignalP"/>
    </source>
</evidence>
<evidence type="ECO:0000313" key="3">
    <source>
        <dbReference type="Proteomes" id="UP000054481"/>
    </source>
</evidence>